<evidence type="ECO:0000313" key="2">
    <source>
        <dbReference type="Proteomes" id="UP001634394"/>
    </source>
</evidence>
<comment type="caution">
    <text evidence="1">The sequence shown here is derived from an EMBL/GenBank/DDBJ whole genome shotgun (WGS) entry which is preliminary data.</text>
</comment>
<protein>
    <recommendedName>
        <fullName evidence="3">Fungal-type protein kinase domain-containing protein</fullName>
    </recommendedName>
</protein>
<keyword evidence="2" id="KW-1185">Reference proteome</keyword>
<dbReference type="EMBL" id="JBJQND010000017">
    <property type="protein sequence ID" value="KAL3842007.1"/>
    <property type="molecule type" value="Genomic_DNA"/>
</dbReference>
<sequence length="351" mass="40977">MILLLQSQSSPLKANSPNGRRWNKKVISICLALWVRSPRTYQDIVDSTMMILPTGRHLRRYKNRVPQEAGPQDEVFLWMYQAANDANVPDEGFADGLIHNETKIQQDLVLDTRGGKLHLVPNLSLSNISLKASELHIMIWDVIARLQDWVFFVDYILQDGGEENRPFFKSHFNGNPSDSKYMNPNKLFAMSQDFSYNMRKKKIRNGIMKNGDIRGLHTRKLKLNEKYILWKHWISAIHWDQEVHSRPIHHKVSDAHLYPNSAEKIQNHLAEEMLGSNTLFLMKSYQASLPDGKTSKMISIFRDHMRSVKNVHDEHLQCLYNILQWFTNWRISVNYDESKAKGRRSKILLID</sequence>
<evidence type="ECO:0000313" key="1">
    <source>
        <dbReference type="EMBL" id="KAL3842007.1"/>
    </source>
</evidence>
<proteinExistence type="predicted"/>
<dbReference type="Proteomes" id="UP001634394">
    <property type="component" value="Unassembled WGS sequence"/>
</dbReference>
<dbReference type="AlphaFoldDB" id="A0ABD3TYV4"/>
<accession>A0ABD3TYV4</accession>
<organism evidence="1 2">
    <name type="scientific">Sinanodonta woodiana</name>
    <name type="common">Chinese pond mussel</name>
    <name type="synonym">Anodonta woodiana</name>
    <dbReference type="NCBI Taxonomy" id="1069815"/>
    <lineage>
        <taxon>Eukaryota</taxon>
        <taxon>Metazoa</taxon>
        <taxon>Spiralia</taxon>
        <taxon>Lophotrochozoa</taxon>
        <taxon>Mollusca</taxon>
        <taxon>Bivalvia</taxon>
        <taxon>Autobranchia</taxon>
        <taxon>Heteroconchia</taxon>
        <taxon>Palaeoheterodonta</taxon>
        <taxon>Unionida</taxon>
        <taxon>Unionoidea</taxon>
        <taxon>Unionidae</taxon>
        <taxon>Unioninae</taxon>
        <taxon>Sinanodonta</taxon>
    </lineage>
</organism>
<gene>
    <name evidence="1" type="ORF">ACJMK2_020080</name>
</gene>
<evidence type="ECO:0008006" key="3">
    <source>
        <dbReference type="Google" id="ProtNLM"/>
    </source>
</evidence>
<reference evidence="1 2" key="1">
    <citation type="submission" date="2024-11" db="EMBL/GenBank/DDBJ databases">
        <title>Chromosome-level genome assembly of the freshwater bivalve Anodonta woodiana.</title>
        <authorList>
            <person name="Chen X."/>
        </authorList>
    </citation>
    <scope>NUCLEOTIDE SEQUENCE [LARGE SCALE GENOMIC DNA]</scope>
    <source>
        <strain evidence="1">MN2024</strain>
        <tissue evidence="1">Gills</tissue>
    </source>
</reference>
<name>A0ABD3TYV4_SINWO</name>